<evidence type="ECO:0000256" key="9">
    <source>
        <dbReference type="RuleBase" id="RU000688"/>
    </source>
</evidence>
<gene>
    <name evidence="13" type="ORF">PLOB_00015625</name>
</gene>
<dbReference type="PROSITE" id="PS50262">
    <property type="entry name" value="G_PROTEIN_RECEP_F1_2"/>
    <property type="match status" value="1"/>
</dbReference>
<dbReference type="Pfam" id="PF00001">
    <property type="entry name" value="7tm_1"/>
    <property type="match status" value="1"/>
</dbReference>
<evidence type="ECO:0000256" key="6">
    <source>
        <dbReference type="ARBA" id="ARBA00023136"/>
    </source>
</evidence>
<organism evidence="13 14">
    <name type="scientific">Porites lobata</name>
    <dbReference type="NCBI Taxonomy" id="104759"/>
    <lineage>
        <taxon>Eukaryota</taxon>
        <taxon>Metazoa</taxon>
        <taxon>Cnidaria</taxon>
        <taxon>Anthozoa</taxon>
        <taxon>Hexacorallia</taxon>
        <taxon>Scleractinia</taxon>
        <taxon>Fungiina</taxon>
        <taxon>Poritidae</taxon>
        <taxon>Porites</taxon>
    </lineage>
</organism>
<dbReference type="PANTHER" id="PTHR24248:SF185">
    <property type="entry name" value="DOPAMINE RECEPTOR 2"/>
    <property type="match status" value="1"/>
</dbReference>
<feature type="transmembrane region" description="Helical" evidence="11">
    <location>
        <begin position="6"/>
        <end position="25"/>
    </location>
</feature>
<comment type="similarity">
    <text evidence="9">Belongs to the G-protein coupled receptor 1 family.</text>
</comment>
<keyword evidence="5 9" id="KW-0297">G-protein coupled receptor</keyword>
<feature type="region of interest" description="Disordered" evidence="10">
    <location>
        <begin position="270"/>
        <end position="294"/>
    </location>
</feature>
<evidence type="ECO:0000259" key="12">
    <source>
        <dbReference type="PROSITE" id="PS50262"/>
    </source>
</evidence>
<feature type="transmembrane region" description="Helical" evidence="11">
    <location>
        <begin position="37"/>
        <end position="56"/>
    </location>
</feature>
<dbReference type="InterPro" id="IPR000276">
    <property type="entry name" value="GPCR_Rhodpsn"/>
</dbReference>
<feature type="transmembrane region" description="Helical" evidence="11">
    <location>
        <begin position="118"/>
        <end position="144"/>
    </location>
</feature>
<reference evidence="13 14" key="1">
    <citation type="submission" date="2022-05" db="EMBL/GenBank/DDBJ databases">
        <authorList>
            <consortium name="Genoscope - CEA"/>
            <person name="William W."/>
        </authorList>
    </citation>
    <scope>NUCLEOTIDE SEQUENCE [LARGE SCALE GENOMIC DNA]</scope>
</reference>
<dbReference type="CDD" id="cd00637">
    <property type="entry name" value="7tm_classA_rhodopsin-like"/>
    <property type="match status" value="1"/>
</dbReference>
<feature type="region of interest" description="Disordered" evidence="10">
    <location>
        <begin position="213"/>
        <end position="249"/>
    </location>
</feature>
<keyword evidence="2" id="KW-1003">Cell membrane</keyword>
<evidence type="ECO:0000256" key="4">
    <source>
        <dbReference type="ARBA" id="ARBA00022989"/>
    </source>
</evidence>
<feature type="domain" description="G-protein coupled receptors family 1 profile" evidence="12">
    <location>
        <begin position="18"/>
        <end position="481"/>
    </location>
</feature>
<evidence type="ECO:0000313" key="14">
    <source>
        <dbReference type="Proteomes" id="UP001159405"/>
    </source>
</evidence>
<evidence type="ECO:0000256" key="5">
    <source>
        <dbReference type="ARBA" id="ARBA00023040"/>
    </source>
</evidence>
<feature type="transmembrane region" description="Helical" evidence="11">
    <location>
        <begin position="164"/>
        <end position="184"/>
    </location>
</feature>
<evidence type="ECO:0000256" key="11">
    <source>
        <dbReference type="SAM" id="Phobius"/>
    </source>
</evidence>
<keyword evidence="14" id="KW-1185">Reference proteome</keyword>
<keyword evidence="6 11" id="KW-0472">Membrane</keyword>
<keyword evidence="7 9" id="KW-0675">Receptor</keyword>
<comment type="subcellular location">
    <subcellularLocation>
        <location evidence="1">Cell membrane</location>
        <topology evidence="1">Multi-pass membrane protein</topology>
    </subcellularLocation>
</comment>
<evidence type="ECO:0000256" key="7">
    <source>
        <dbReference type="ARBA" id="ARBA00023170"/>
    </source>
</evidence>
<dbReference type="EMBL" id="CALNXK010000196">
    <property type="protein sequence ID" value="CAH3175073.1"/>
    <property type="molecule type" value="Genomic_DNA"/>
</dbReference>
<feature type="transmembrane region" description="Helical" evidence="11">
    <location>
        <begin position="464"/>
        <end position="483"/>
    </location>
</feature>
<feature type="transmembrane region" description="Helical" evidence="11">
    <location>
        <begin position="428"/>
        <end position="452"/>
    </location>
</feature>
<dbReference type="PRINTS" id="PR00237">
    <property type="entry name" value="GPCRRHODOPSN"/>
</dbReference>
<comment type="caution">
    <text evidence="13">The sequence shown here is derived from an EMBL/GenBank/DDBJ whole genome shotgun (WGS) entry which is preliminary data.</text>
</comment>
<keyword evidence="8 9" id="KW-0807">Transducer</keyword>
<accession>A0ABN8R6T2</accession>
<evidence type="ECO:0000256" key="8">
    <source>
        <dbReference type="ARBA" id="ARBA00023224"/>
    </source>
</evidence>
<dbReference type="InterPro" id="IPR017452">
    <property type="entry name" value="GPCR_Rhodpsn_7TM"/>
</dbReference>
<dbReference type="Gene3D" id="1.20.1070.10">
    <property type="entry name" value="Rhodopsin 7-helix transmembrane proteins"/>
    <property type="match status" value="2"/>
</dbReference>
<keyword evidence="3 9" id="KW-0812">Transmembrane</keyword>
<sequence length="501" mass="57859">MIVFAVILGLIALAAFFGNLLVLLVVKIYESFHYIRYFLLASLALSDLLFTVMITSNRSVCVGLERWIFGTTWCHIAAYFARSLYPSTVFHLCLVSYERYWAIFKDPFNYTGRLTKKRTFLGVMFLWVAPMVLSVGPFIGWGGFVYTDRPEIFACETKWDKETLFPFSAISFLVPFGLIFFLNYKILSVVRRIKYSVKVFPLRCDVDGMFQNKENGTEQNEPSQDQRVRQQEDKRKTKTMSSSEHDETSVLDDVKNFMANYLSKMKTQLHTSLEGHSSRQNQNHTSVDGNDLPKGAICLTRNKDEGGNDFCHNHKSNNLYSRGEEKVNRMRKCKTSNTNYRVEEISHGQASTTRSRQFHKEVREDSMSSITRGERHHSQSDRSKSENIVPHPPDNKFTMPSLERPPSERHTLGKTQMRIAKLLKEGKAAIDAMIIIGVFILCFFPFWIINFYRTFEVLPVEAVLTAHCLYASTMAWNPVVYSIRKREFREGVRKLFKLSTA</sequence>
<evidence type="ECO:0000256" key="2">
    <source>
        <dbReference type="ARBA" id="ARBA00022475"/>
    </source>
</evidence>
<evidence type="ECO:0000256" key="1">
    <source>
        <dbReference type="ARBA" id="ARBA00004651"/>
    </source>
</evidence>
<dbReference type="PANTHER" id="PTHR24248">
    <property type="entry name" value="ADRENERGIC RECEPTOR-RELATED G-PROTEIN COUPLED RECEPTOR"/>
    <property type="match status" value="1"/>
</dbReference>
<protein>
    <recommendedName>
        <fullName evidence="12">G-protein coupled receptors family 1 profile domain-containing protein</fullName>
    </recommendedName>
</protein>
<evidence type="ECO:0000256" key="3">
    <source>
        <dbReference type="ARBA" id="ARBA00022692"/>
    </source>
</evidence>
<feature type="compositionally biased region" description="Basic and acidic residues" evidence="10">
    <location>
        <begin position="358"/>
        <end position="385"/>
    </location>
</feature>
<feature type="transmembrane region" description="Helical" evidence="11">
    <location>
        <begin position="76"/>
        <end position="97"/>
    </location>
</feature>
<feature type="compositionally biased region" description="Polar residues" evidence="10">
    <location>
        <begin position="270"/>
        <end position="288"/>
    </location>
</feature>
<dbReference type="SUPFAM" id="SSF81321">
    <property type="entry name" value="Family A G protein-coupled receptor-like"/>
    <property type="match status" value="1"/>
</dbReference>
<evidence type="ECO:0000313" key="13">
    <source>
        <dbReference type="EMBL" id="CAH3175073.1"/>
    </source>
</evidence>
<dbReference type="PROSITE" id="PS00237">
    <property type="entry name" value="G_PROTEIN_RECEP_F1_1"/>
    <property type="match status" value="1"/>
</dbReference>
<feature type="region of interest" description="Disordered" evidence="10">
    <location>
        <begin position="341"/>
        <end position="411"/>
    </location>
</feature>
<feature type="compositionally biased region" description="Basic and acidic residues" evidence="10">
    <location>
        <begin position="224"/>
        <end position="235"/>
    </location>
</feature>
<feature type="compositionally biased region" description="Polar residues" evidence="10">
    <location>
        <begin position="213"/>
        <end position="223"/>
    </location>
</feature>
<proteinExistence type="inferred from homology"/>
<dbReference type="Proteomes" id="UP001159405">
    <property type="component" value="Unassembled WGS sequence"/>
</dbReference>
<name>A0ABN8R6T2_9CNID</name>
<evidence type="ECO:0000256" key="10">
    <source>
        <dbReference type="SAM" id="MobiDB-lite"/>
    </source>
</evidence>
<keyword evidence="4 11" id="KW-1133">Transmembrane helix</keyword>